<sequence length="199" mass="20516">MNDYRSDNGGHTIEVGGPGGIRINSIIPAPAMATNSRGPTSATPSAEPGSMIALATRHPIAVSLGLVVAAVAALVGPLVLVLALEAPMWLMVGPALLCVALIAGAIAAPRGALKALRRAYGEPALEQQILNLALRCGGRLTVPMTAQHLKLTLADAERALMDLARAGHVDIDNDPTSGAVIYVFRDFNAPPQPLAESPQ</sequence>
<evidence type="ECO:0000313" key="3">
    <source>
        <dbReference type="Proteomes" id="UP000238823"/>
    </source>
</evidence>
<comment type="caution">
    <text evidence="2">The sequence shown here is derived from an EMBL/GenBank/DDBJ whole genome shotgun (WGS) entry which is preliminary data.</text>
</comment>
<proteinExistence type="predicted"/>
<dbReference type="OrthoDB" id="2004788at2"/>
<feature type="transmembrane region" description="Helical" evidence="1">
    <location>
        <begin position="88"/>
        <end position="108"/>
    </location>
</feature>
<protein>
    <submittedName>
        <fullName evidence="2">Uncharacterized protein</fullName>
    </submittedName>
</protein>
<name>A0A2S9YNE1_9BACT</name>
<evidence type="ECO:0000256" key="1">
    <source>
        <dbReference type="SAM" id="Phobius"/>
    </source>
</evidence>
<dbReference type="AlphaFoldDB" id="A0A2S9YNE1"/>
<reference evidence="2 3" key="1">
    <citation type="submission" date="2018-03" db="EMBL/GenBank/DDBJ databases">
        <title>Draft Genome Sequences of the Obligatory Marine Myxobacteria Enhygromyxa salina SWB007.</title>
        <authorList>
            <person name="Poehlein A."/>
            <person name="Moghaddam J.A."/>
            <person name="Harms H."/>
            <person name="Alanjari M."/>
            <person name="Koenig G.M."/>
            <person name="Daniel R."/>
            <person name="Schaeberle T.F."/>
        </authorList>
    </citation>
    <scope>NUCLEOTIDE SEQUENCE [LARGE SCALE GENOMIC DNA]</scope>
    <source>
        <strain evidence="2 3">SWB007</strain>
    </source>
</reference>
<dbReference type="EMBL" id="PVNL01000073">
    <property type="protein sequence ID" value="PRQ06569.1"/>
    <property type="molecule type" value="Genomic_DNA"/>
</dbReference>
<keyword evidence="1" id="KW-1133">Transmembrane helix</keyword>
<gene>
    <name evidence="2" type="ORF">ENSA7_37220</name>
</gene>
<keyword evidence="1" id="KW-0812">Transmembrane</keyword>
<organism evidence="2 3">
    <name type="scientific">Enhygromyxa salina</name>
    <dbReference type="NCBI Taxonomy" id="215803"/>
    <lineage>
        <taxon>Bacteria</taxon>
        <taxon>Pseudomonadati</taxon>
        <taxon>Myxococcota</taxon>
        <taxon>Polyangia</taxon>
        <taxon>Nannocystales</taxon>
        <taxon>Nannocystaceae</taxon>
        <taxon>Enhygromyxa</taxon>
    </lineage>
</organism>
<keyword evidence="1" id="KW-0472">Membrane</keyword>
<dbReference type="RefSeq" id="WP_106090697.1">
    <property type="nucleotide sequence ID" value="NZ_PVNL01000073.1"/>
</dbReference>
<dbReference type="Proteomes" id="UP000238823">
    <property type="component" value="Unassembled WGS sequence"/>
</dbReference>
<accession>A0A2S9YNE1</accession>
<feature type="transmembrane region" description="Helical" evidence="1">
    <location>
        <begin position="60"/>
        <end position="82"/>
    </location>
</feature>
<evidence type="ECO:0000313" key="2">
    <source>
        <dbReference type="EMBL" id="PRQ06569.1"/>
    </source>
</evidence>